<dbReference type="DisGeNET" id="55057"/>
<feature type="region of interest" description="Disordered" evidence="1">
    <location>
        <begin position="67"/>
        <end position="171"/>
    </location>
</feature>
<dbReference type="BioGRID-ORCS" id="55057">
    <property type="hits" value="6 hits in 309 CRISPR screens"/>
</dbReference>
<dbReference type="GeneID" id="55057"/>
<dbReference type="CTD" id="55057"/>
<dbReference type="DNASU" id="55057"/>
<feature type="region of interest" description="Disordered" evidence="1">
    <location>
        <begin position="297"/>
        <end position="321"/>
    </location>
</feature>
<feature type="compositionally biased region" description="Basic and acidic residues" evidence="1">
    <location>
        <begin position="105"/>
        <end position="118"/>
    </location>
</feature>
<organism evidence="2">
    <name type="scientific">Homo sapiens</name>
    <name type="common">Human</name>
    <dbReference type="NCBI Taxonomy" id="9606"/>
    <lineage>
        <taxon>Eukaryota</taxon>
        <taxon>Metazoa</taxon>
        <taxon>Chordata</taxon>
        <taxon>Craniata</taxon>
        <taxon>Vertebrata</taxon>
        <taxon>Euteleostomi</taxon>
        <taxon>Mammalia</taxon>
        <taxon>Eutheria</taxon>
        <taxon>Euarchontoglires</taxon>
        <taxon>Primates</taxon>
        <taxon>Haplorrhini</taxon>
        <taxon>Catarrhini</taxon>
        <taxon>Hominidae</taxon>
        <taxon>Homo</taxon>
    </lineage>
</organism>
<dbReference type="PANTHER" id="PTHR11818:SF50">
    <property type="entry name" value="BETA_GAMMA CRYSTALLIN DOMAIN-CONTAINING PROTEIN 2"/>
    <property type="match status" value="1"/>
</dbReference>
<feature type="compositionally biased region" description="Polar residues" evidence="1">
    <location>
        <begin position="337"/>
        <end position="353"/>
    </location>
</feature>
<dbReference type="PANTHER" id="PTHR11818">
    <property type="entry name" value="BETA/GAMMA CRYSTALLIN"/>
    <property type="match status" value="1"/>
</dbReference>
<dbReference type="AlphaFoldDB" id="Q9NWG5"/>
<reference evidence="2" key="1">
    <citation type="journal article" date="2004" name="Nat. Genet.">
        <title>Complete sequencing and characterization of 21,243 full-length human cDNAs.</title>
        <authorList>
            <person name="Ota T."/>
            <person name="Suzuki Y."/>
            <person name="Nishikawa T."/>
            <person name="Otsuki T."/>
            <person name="Sugiyama T."/>
            <person name="Irie R."/>
            <person name="Wakamatsu A."/>
            <person name="Hayashi K."/>
            <person name="Sato H."/>
            <person name="Nagai K."/>
            <person name="Kimura K."/>
            <person name="Makita H."/>
            <person name="Sekine M."/>
            <person name="Obayashi M."/>
            <person name="Nishi T."/>
            <person name="Shibahara T."/>
            <person name="Tanaka T."/>
            <person name="Ishii S."/>
            <person name="Yamamoto J."/>
            <person name="Saito K."/>
            <person name="Kawai Y."/>
            <person name="Isono Y."/>
            <person name="Nakamura Y."/>
            <person name="Nagahari K."/>
            <person name="Murakami K."/>
            <person name="Yasuda T."/>
            <person name="Iwayanagi T."/>
            <person name="Wagatsuma M."/>
            <person name="Shiratori A."/>
            <person name="Sudo H."/>
            <person name="Hosoiri T."/>
            <person name="Kaku Y."/>
            <person name="Kodaira H."/>
            <person name="Kondo H."/>
            <person name="Sugawara M."/>
            <person name="Takahashi M."/>
            <person name="Kanda K."/>
            <person name="Yokoi T."/>
            <person name="Furuya T."/>
            <person name="Kikkawa E."/>
            <person name="Omura Y."/>
            <person name="Abe K."/>
            <person name="Kamihara K."/>
            <person name="Katsuta N."/>
            <person name="Sato K."/>
            <person name="Tanikawa M."/>
            <person name="Yamazaki M."/>
            <person name="Ninomiya K."/>
            <person name="Ishibashi T."/>
            <person name="Yamashita H."/>
            <person name="Murakawa K."/>
            <person name="Fujimori K."/>
            <person name="Tanai H."/>
            <person name="Kimata M."/>
            <person name="Watanabe M."/>
            <person name="Hiraoka S."/>
            <person name="Chiba Y."/>
            <person name="Ishida S."/>
            <person name="Ono Y."/>
            <person name="Takiguchi S."/>
            <person name="Watanabe S."/>
            <person name="Yosida M."/>
            <person name="Hotuta T."/>
            <person name="Kusano J."/>
            <person name="Kanehori K."/>
            <person name="Takahashi-Fujii A."/>
            <person name="Hara H."/>
            <person name="Tanase T."/>
            <person name="Nomura Y."/>
            <person name="Togiya S."/>
            <person name="Komai F."/>
            <person name="Hara R."/>
            <person name="Takeuchi K."/>
            <person name="Arita M."/>
            <person name="Imose N."/>
            <person name="Musashino K."/>
            <person name="Yuuki H."/>
            <person name="Oshima A."/>
            <person name="Sasaki N."/>
            <person name="Aotsuka S."/>
            <person name="Yoshikawa Y."/>
            <person name="Matsunawa H."/>
            <person name="Ichihara T."/>
            <person name="Shiohata N."/>
            <person name="Sano S."/>
            <person name="Moriya S."/>
            <person name="Momiyama H."/>
            <person name="Satoh N."/>
            <person name="Takami S."/>
            <person name="Terashima Y."/>
            <person name="Suzuki O."/>
            <person name="Nakagawa S."/>
            <person name="Senoh A."/>
            <person name="Mizoguchi H."/>
            <person name="Goto Y."/>
            <person name="Shimizu F."/>
            <person name="Wakebe H."/>
            <person name="Hishigaki H."/>
            <person name="Watanabe T."/>
            <person name="Sugiyama A."/>
            <person name="Takemoto M."/>
            <person name="Kawakami B."/>
            <person name="Yamazaki M."/>
            <person name="Watanabe K."/>
            <person name="Kumagai A."/>
            <person name="Itakura S."/>
            <person name="Fukuzumi Y."/>
            <person name="Fujimori Y."/>
            <person name="Komiyama M."/>
            <person name="Tashiro H."/>
            <person name="Tanigami A."/>
            <person name="Fujiwara T."/>
            <person name="Ono T."/>
            <person name="Yamada K."/>
            <person name="Fujii Y."/>
            <person name="Ozaki K."/>
            <person name="Hirao M."/>
            <person name="Ohmori Y."/>
            <person name="Kawabata A."/>
            <person name="Hikiji T."/>
            <person name="Kobatake N."/>
            <person name="Inagaki H."/>
            <person name="Ikema Y."/>
            <person name="Okamoto S."/>
            <person name="Okitani R."/>
            <person name="Kawakami T."/>
            <person name="Noguchi S."/>
            <person name="Itoh T."/>
            <person name="Shigeta K."/>
            <person name="Senba T."/>
            <person name="Matsumura K."/>
            <person name="Nakajima Y."/>
            <person name="Mizuno T."/>
            <person name="Morinaga M."/>
            <person name="Sasaki M."/>
            <person name="Togashi T."/>
            <person name="Oyama M."/>
            <person name="Hata H."/>
            <person name="Watanabe M."/>
            <person name="Komatsu T."/>
            <person name="Mizushima-Sugano J."/>
            <person name="Satoh T."/>
            <person name="Shirai Y."/>
            <person name="Takahashi Y."/>
            <person name="Nakagawa K."/>
            <person name="Okumura K."/>
            <person name="Nagase T."/>
            <person name="Nomura N."/>
            <person name="Kikuchi H."/>
            <person name="Masuho Y."/>
            <person name="Yamashita R."/>
            <person name="Nakai K."/>
            <person name="Yada T."/>
            <person name="Nakamura Y."/>
            <person name="Ohara O."/>
            <person name="Isogai T."/>
            <person name="Sugano S."/>
        </authorList>
    </citation>
    <scope>NUCLEOTIDE SEQUENCE</scope>
    <source>
        <tissue evidence="2">Whole embryo</tissue>
    </source>
</reference>
<dbReference type="RefSeq" id="NP_001034864.2">
    <property type="nucleotide sequence ID" value="NM_001039775.3"/>
</dbReference>
<feature type="region of interest" description="Disordered" evidence="1">
    <location>
        <begin position="337"/>
        <end position="407"/>
    </location>
</feature>
<feature type="compositionally biased region" description="Pro residues" evidence="1">
    <location>
        <begin position="147"/>
        <end position="156"/>
    </location>
</feature>
<accession>Q9NWG5</accession>
<dbReference type="PeptideAtlas" id="Q9NWG5"/>
<dbReference type="InterPro" id="IPR050252">
    <property type="entry name" value="Beta/Gamma-Crystallin"/>
</dbReference>
<dbReference type="OrthoDB" id="8823304at2759"/>
<dbReference type="KEGG" id="hsa:55057"/>
<protein>
    <submittedName>
        <fullName evidence="2">cDNA FLJ10040 fis, clone HEMBA1001009</fullName>
    </submittedName>
</protein>
<evidence type="ECO:0000256" key="1">
    <source>
        <dbReference type="SAM" id="MobiDB-lite"/>
    </source>
</evidence>
<proteinExistence type="evidence at transcript level"/>
<sequence length="407" mass="43179">MEEAGGPMARAKAQVVSATLTWRQWPPTQEEIKHGFHKVSLVSGAQMEAPQKEMFEFSRREEVEVNGFATQEEETVNCQGPRDTAGSKNFQSHGPIFSKKYIPPPKEKRPEGRLKEAVDQSDGSRQAPRTEPPCVGAMARTELLVPLPGPREPSPHPGVGLTSGSSRSLEEYRVTRTVRTTTVVGGHVDRRMSSSVTVRPVSSGEALPRGRQVSRMVPPVVVGSPPGSPSRSQAVKVLSNLVPAGHSPPASHLPRPTAGGPRSTGLGSTVGAALRQLPETGTAELKDSSALASTGIPASAHLPKNQDAPAACPDRDQGRAPDARACELWQVLGAPSSTELPLQTSQGQASVPSSPRLETHVPSPGLTHPAKQPVVPTHPGARLTPLVLPPKKRTGPWTPLLPPSCPW</sequence>
<evidence type="ECO:0000313" key="2">
    <source>
        <dbReference type="EMBL" id="BAA91416.1"/>
    </source>
</evidence>
<dbReference type="EMBL" id="AK000902">
    <property type="protein sequence ID" value="BAA91416.1"/>
    <property type="molecule type" value="mRNA"/>
</dbReference>
<feature type="region of interest" description="Disordered" evidence="1">
    <location>
        <begin position="242"/>
        <end position="268"/>
    </location>
</feature>
<name>Q9NWG5_HUMAN</name>